<dbReference type="PROSITE" id="PS50294">
    <property type="entry name" value="WD_REPEATS_REGION"/>
    <property type="match status" value="1"/>
</dbReference>
<dbReference type="PROSITE" id="PS00678">
    <property type="entry name" value="WD_REPEATS_1"/>
    <property type="match status" value="1"/>
</dbReference>
<accession>A0A8S2G845</accession>
<evidence type="ECO:0000256" key="4">
    <source>
        <dbReference type="SAM" id="MobiDB-lite"/>
    </source>
</evidence>
<dbReference type="EMBL" id="CAJOBA010081987">
    <property type="protein sequence ID" value="CAF4446040.1"/>
    <property type="molecule type" value="Genomic_DNA"/>
</dbReference>
<dbReference type="PROSITE" id="PS50082">
    <property type="entry name" value="WD_REPEATS_2"/>
    <property type="match status" value="1"/>
</dbReference>
<evidence type="ECO:0000313" key="7">
    <source>
        <dbReference type="Proteomes" id="UP000677228"/>
    </source>
</evidence>
<dbReference type="InterPro" id="IPR019775">
    <property type="entry name" value="WD40_repeat_CS"/>
</dbReference>
<organism evidence="5 7">
    <name type="scientific">Didymodactylos carnosus</name>
    <dbReference type="NCBI Taxonomy" id="1234261"/>
    <lineage>
        <taxon>Eukaryota</taxon>
        <taxon>Metazoa</taxon>
        <taxon>Spiralia</taxon>
        <taxon>Gnathifera</taxon>
        <taxon>Rotifera</taxon>
        <taxon>Eurotatoria</taxon>
        <taxon>Bdelloidea</taxon>
        <taxon>Philodinida</taxon>
        <taxon>Philodinidae</taxon>
        <taxon>Didymodactylos</taxon>
    </lineage>
</organism>
<dbReference type="InterPro" id="IPR015943">
    <property type="entry name" value="WD40/YVTN_repeat-like_dom_sf"/>
</dbReference>
<keyword evidence="2" id="KW-0677">Repeat</keyword>
<dbReference type="PANTHER" id="PTHR44324:SF4">
    <property type="entry name" value="WD40 REPEAT DOMAIN 95"/>
    <property type="match status" value="1"/>
</dbReference>
<name>A0A8S2G845_9BILA</name>
<dbReference type="Gene3D" id="2.130.10.10">
    <property type="entry name" value="YVTN repeat-like/Quinoprotein amine dehydrogenase"/>
    <property type="match status" value="1"/>
</dbReference>
<dbReference type="SMART" id="SM00320">
    <property type="entry name" value="WD40"/>
    <property type="match status" value="1"/>
</dbReference>
<evidence type="ECO:0000313" key="6">
    <source>
        <dbReference type="EMBL" id="CAF4446040.1"/>
    </source>
</evidence>
<dbReference type="Proteomes" id="UP000677228">
    <property type="component" value="Unassembled WGS sequence"/>
</dbReference>
<keyword evidence="1 3" id="KW-0853">WD repeat</keyword>
<evidence type="ECO:0000256" key="1">
    <source>
        <dbReference type="ARBA" id="ARBA00022574"/>
    </source>
</evidence>
<evidence type="ECO:0000256" key="2">
    <source>
        <dbReference type="ARBA" id="ARBA00022737"/>
    </source>
</evidence>
<gene>
    <name evidence="5" type="ORF">OVA965_LOCUS43373</name>
    <name evidence="6" type="ORF">TMI583_LOCUS45602</name>
</gene>
<proteinExistence type="predicted"/>
<evidence type="ECO:0000256" key="3">
    <source>
        <dbReference type="PROSITE-ProRule" id="PRU00221"/>
    </source>
</evidence>
<dbReference type="InterPro" id="IPR001680">
    <property type="entry name" value="WD40_rpt"/>
</dbReference>
<protein>
    <submittedName>
        <fullName evidence="5">Uncharacterized protein</fullName>
    </submittedName>
</protein>
<reference evidence="5" key="1">
    <citation type="submission" date="2021-02" db="EMBL/GenBank/DDBJ databases">
        <authorList>
            <person name="Nowell W R."/>
        </authorList>
    </citation>
    <scope>NUCLEOTIDE SEQUENCE</scope>
</reference>
<dbReference type="InterPro" id="IPR036322">
    <property type="entry name" value="WD40_repeat_dom_sf"/>
</dbReference>
<dbReference type="EMBL" id="CAJNOK010056887">
    <property type="protein sequence ID" value="CAF1624350.1"/>
    <property type="molecule type" value="Genomic_DNA"/>
</dbReference>
<feature type="non-terminal residue" evidence="5">
    <location>
        <position position="140"/>
    </location>
</feature>
<dbReference type="SUPFAM" id="SSF50978">
    <property type="entry name" value="WD40 repeat-like"/>
    <property type="match status" value="1"/>
</dbReference>
<dbReference type="InterPro" id="IPR051242">
    <property type="entry name" value="WD-EF-hand_domain"/>
</dbReference>
<sequence length="140" mass="15935">FIFIWAIENYALNTEKDPPKLLHSWRGHVDSITGIEYIDPTNVLISSALDGAIRIWNLKGHFMGTFGQTLPWNIYDPATYQHPNAPLDVLTDPRSLPRHSRLDRYSDESGDDSIEQKIKEVSVEKASVPVYKQVIDDVTI</sequence>
<comment type="caution">
    <text evidence="5">The sequence shown here is derived from an EMBL/GenBank/DDBJ whole genome shotgun (WGS) entry which is preliminary data.</text>
</comment>
<dbReference type="AlphaFoldDB" id="A0A8S2G845"/>
<dbReference type="Proteomes" id="UP000682733">
    <property type="component" value="Unassembled WGS sequence"/>
</dbReference>
<evidence type="ECO:0000313" key="5">
    <source>
        <dbReference type="EMBL" id="CAF1624350.1"/>
    </source>
</evidence>
<feature type="non-terminal residue" evidence="5">
    <location>
        <position position="1"/>
    </location>
</feature>
<feature type="region of interest" description="Disordered" evidence="4">
    <location>
        <begin position="86"/>
        <end position="114"/>
    </location>
</feature>
<dbReference type="PANTHER" id="PTHR44324">
    <property type="entry name" value="WD40 REPEAT DOMAIN 95"/>
    <property type="match status" value="1"/>
</dbReference>
<feature type="repeat" description="WD" evidence="3">
    <location>
        <begin position="25"/>
        <end position="59"/>
    </location>
</feature>